<dbReference type="Gene3D" id="2.170.130.10">
    <property type="entry name" value="TonB-dependent receptor, plug domain"/>
    <property type="match status" value="1"/>
</dbReference>
<sequence>FSILKDASATALYGARGANGVILVTTKQGKEGTAKINFRLENSFSQSARTLELADPITYMNLYNEGVTTRNPLQSPEFDHNKIINTQATLNGAPGSNPYVYPAVDWLKLLFKKRTSTQRANLSVSGGGGVARYYIGTSY</sequence>
<name>A0AAP2E565_9BACT</name>
<dbReference type="EMBL" id="JAHESE010000131">
    <property type="protein sequence ID" value="MBT1712533.1"/>
    <property type="molecule type" value="Genomic_DNA"/>
</dbReference>
<dbReference type="InterPro" id="IPR023997">
    <property type="entry name" value="TonB-dep_OMP_SusC/RagA_CS"/>
</dbReference>
<dbReference type="AlphaFoldDB" id="A0AAP2E565"/>
<proteinExistence type="predicted"/>
<accession>A0AAP2E565</accession>
<reference evidence="1 2" key="1">
    <citation type="submission" date="2021-05" db="EMBL/GenBank/DDBJ databases">
        <title>A Polyphasic approach of four new species of the genus Ohtaekwangia: Ohtaekwangia histidinii sp. nov., Ohtaekwangia cretensis sp. nov., Ohtaekwangia indiensis sp. nov., Ohtaekwangia reichenbachii sp. nov. from diverse environment.</title>
        <authorList>
            <person name="Octaviana S."/>
        </authorList>
    </citation>
    <scope>NUCLEOTIDE SEQUENCE [LARGE SCALE GENOMIC DNA]</scope>
    <source>
        <strain evidence="1 2">PWU5</strain>
    </source>
</reference>
<dbReference type="Proteomes" id="UP001319080">
    <property type="component" value="Unassembled WGS sequence"/>
</dbReference>
<comment type="caution">
    <text evidence="1">The sequence shown here is derived from an EMBL/GenBank/DDBJ whole genome shotgun (WGS) entry which is preliminary data.</text>
</comment>
<feature type="non-terminal residue" evidence="1">
    <location>
        <position position="139"/>
    </location>
</feature>
<dbReference type="NCBIfam" id="TIGR04057">
    <property type="entry name" value="SusC_RagA_signa"/>
    <property type="match status" value="1"/>
</dbReference>
<dbReference type="InterPro" id="IPR037066">
    <property type="entry name" value="Plug_dom_sf"/>
</dbReference>
<evidence type="ECO:0000313" key="2">
    <source>
        <dbReference type="Proteomes" id="UP001319080"/>
    </source>
</evidence>
<evidence type="ECO:0000313" key="1">
    <source>
        <dbReference type="EMBL" id="MBT1712533.1"/>
    </source>
</evidence>
<gene>
    <name evidence="1" type="ORF">KK062_30135</name>
</gene>
<organism evidence="1 2">
    <name type="scientific">Dawidia cretensis</name>
    <dbReference type="NCBI Taxonomy" id="2782350"/>
    <lineage>
        <taxon>Bacteria</taxon>
        <taxon>Pseudomonadati</taxon>
        <taxon>Bacteroidota</taxon>
        <taxon>Cytophagia</taxon>
        <taxon>Cytophagales</taxon>
        <taxon>Chryseotaleaceae</taxon>
        <taxon>Dawidia</taxon>
    </lineage>
</organism>
<dbReference type="SUPFAM" id="SSF56935">
    <property type="entry name" value="Porins"/>
    <property type="match status" value="1"/>
</dbReference>
<keyword evidence="2" id="KW-1185">Reference proteome</keyword>
<protein>
    <submittedName>
        <fullName evidence="1">SusC/RagA family TonB-linked outer membrane protein</fullName>
    </submittedName>
</protein>
<feature type="non-terminal residue" evidence="1">
    <location>
        <position position="1"/>
    </location>
</feature>